<evidence type="ECO:0000259" key="1">
    <source>
        <dbReference type="Pfam" id="PF03478"/>
    </source>
</evidence>
<dbReference type="EMBL" id="CAJGYO010000185">
    <property type="protein sequence ID" value="CAD6341313.1"/>
    <property type="molecule type" value="Genomic_DNA"/>
</dbReference>
<feature type="domain" description="KIB1-4 beta-propeller" evidence="1">
    <location>
        <begin position="97"/>
        <end position="285"/>
    </location>
</feature>
<comment type="caution">
    <text evidence="2">The sequence shown here is derived from an EMBL/GenBank/DDBJ whole genome shotgun (WGS) entry which is preliminary data.</text>
</comment>
<keyword evidence="3" id="KW-1185">Reference proteome</keyword>
<dbReference type="Pfam" id="PF03478">
    <property type="entry name" value="Beta-prop_KIB1-4"/>
    <property type="match status" value="1"/>
</dbReference>
<dbReference type="OrthoDB" id="688438at2759"/>
<gene>
    <name evidence="2" type="ORF">NCGR_LOCUS65411</name>
</gene>
<name>A0A811SIV1_9POAL</name>
<dbReference type="Proteomes" id="UP000604825">
    <property type="component" value="Unassembled WGS sequence"/>
</dbReference>
<dbReference type="InterPro" id="IPR005174">
    <property type="entry name" value="KIB1-4_b-propeller"/>
</dbReference>
<organism evidence="2 3">
    <name type="scientific">Miscanthus lutarioriparius</name>
    <dbReference type="NCBI Taxonomy" id="422564"/>
    <lineage>
        <taxon>Eukaryota</taxon>
        <taxon>Viridiplantae</taxon>
        <taxon>Streptophyta</taxon>
        <taxon>Embryophyta</taxon>
        <taxon>Tracheophyta</taxon>
        <taxon>Spermatophyta</taxon>
        <taxon>Magnoliopsida</taxon>
        <taxon>Liliopsida</taxon>
        <taxon>Poales</taxon>
        <taxon>Poaceae</taxon>
        <taxon>PACMAD clade</taxon>
        <taxon>Panicoideae</taxon>
        <taxon>Andropogonodae</taxon>
        <taxon>Andropogoneae</taxon>
        <taxon>Saccharinae</taxon>
        <taxon>Miscanthus</taxon>
    </lineage>
</organism>
<evidence type="ECO:0000313" key="3">
    <source>
        <dbReference type="Proteomes" id="UP000604825"/>
    </source>
</evidence>
<sequence length="286" mass="31421">MAEEMVAQGWSSLPADLVNSVADCLLATNDLDCYTDLRAVCHHWPSVTADPGSNQHDPRFRLSRWIMLDERKASAATINVDDGALLFVSTATGRFLHRSLPLLRDPGHAFITSTTDGLLVLAATDPPHDVSVLNPFTGSLIRFAAPLPSEPRPRLRLTADVRVGSSPTLVLVSVGRSWVYWAEPQSESFSVEMRHRSRRYPASRLPLIAAAVNRKPVPAGAKNIFVQLFRSEEDKDCRCYAVVAAGGDMLAISKRRRGMDVFKVDSAWNVVERVESIGSQALFLGV</sequence>
<dbReference type="AlphaFoldDB" id="A0A811SIV1"/>
<accession>A0A811SIV1</accession>
<dbReference type="PANTHER" id="PTHR33165">
    <property type="entry name" value="F-BOX DOMAIN CONTAINING PROTEIN-LIKE-RELATED"/>
    <property type="match status" value="1"/>
</dbReference>
<dbReference type="PANTHER" id="PTHR33165:SF86">
    <property type="entry name" value="EXPRESSED PROTEIN"/>
    <property type="match status" value="1"/>
</dbReference>
<proteinExistence type="predicted"/>
<protein>
    <recommendedName>
        <fullName evidence="1">KIB1-4 beta-propeller domain-containing protein</fullName>
    </recommendedName>
</protein>
<reference evidence="2" key="1">
    <citation type="submission" date="2020-10" db="EMBL/GenBank/DDBJ databases">
        <authorList>
            <person name="Han B."/>
            <person name="Lu T."/>
            <person name="Zhao Q."/>
            <person name="Huang X."/>
            <person name="Zhao Y."/>
        </authorList>
    </citation>
    <scope>NUCLEOTIDE SEQUENCE</scope>
</reference>
<evidence type="ECO:0000313" key="2">
    <source>
        <dbReference type="EMBL" id="CAD6341313.1"/>
    </source>
</evidence>